<proteinExistence type="predicted"/>
<gene>
    <name evidence="2" type="ORF">G3I38_03265</name>
</gene>
<dbReference type="AlphaFoldDB" id="A0A6G3TVL1"/>
<organism evidence="2">
    <name type="scientific">Streptomyces sp. SID7958</name>
    <dbReference type="NCBI Taxonomy" id="2706093"/>
    <lineage>
        <taxon>Bacteria</taxon>
        <taxon>Bacillati</taxon>
        <taxon>Actinomycetota</taxon>
        <taxon>Actinomycetes</taxon>
        <taxon>Kitasatosporales</taxon>
        <taxon>Streptomycetaceae</taxon>
        <taxon>Streptomyces</taxon>
    </lineage>
</organism>
<evidence type="ECO:0000313" key="2">
    <source>
        <dbReference type="EMBL" id="NEC78289.1"/>
    </source>
</evidence>
<accession>A0A6G3TVL1</accession>
<feature type="non-terminal residue" evidence="2">
    <location>
        <position position="70"/>
    </location>
</feature>
<comment type="caution">
    <text evidence="2">The sequence shown here is derived from an EMBL/GenBank/DDBJ whole genome shotgun (WGS) entry which is preliminary data.</text>
</comment>
<reference evidence="2" key="1">
    <citation type="submission" date="2020-01" db="EMBL/GenBank/DDBJ databases">
        <title>Insect and environment-associated Actinomycetes.</title>
        <authorList>
            <person name="Currrie C."/>
            <person name="Chevrette M."/>
            <person name="Carlson C."/>
            <person name="Stubbendieck R."/>
            <person name="Wendt-Pienkowski E."/>
        </authorList>
    </citation>
    <scope>NUCLEOTIDE SEQUENCE</scope>
    <source>
        <strain evidence="2">SID7958</strain>
    </source>
</reference>
<dbReference type="EMBL" id="JAAGMU010000182">
    <property type="protein sequence ID" value="NEC78289.1"/>
    <property type="molecule type" value="Genomic_DNA"/>
</dbReference>
<protein>
    <submittedName>
        <fullName evidence="2">SpoIIE family protein phosphatase</fullName>
    </submittedName>
</protein>
<evidence type="ECO:0000256" key="1">
    <source>
        <dbReference type="SAM" id="MobiDB-lite"/>
    </source>
</evidence>
<feature type="region of interest" description="Disordered" evidence="1">
    <location>
        <begin position="51"/>
        <end position="70"/>
    </location>
</feature>
<sequence>FPLERVLADAARDTPLSPQGVLRTVLAALMRHTDGPPQDDVALLVLTNERPPQPAHRAGCATDLSVPRHL</sequence>
<name>A0A6G3TVL1_9ACTN</name>
<feature type="non-terminal residue" evidence="2">
    <location>
        <position position="1"/>
    </location>
</feature>